<accession>A0A7S2AXW5</accession>
<reference evidence="1" key="1">
    <citation type="submission" date="2021-01" db="EMBL/GenBank/DDBJ databases">
        <authorList>
            <person name="Corre E."/>
            <person name="Pelletier E."/>
            <person name="Niang G."/>
            <person name="Scheremetjew M."/>
            <person name="Finn R."/>
            <person name="Kale V."/>
            <person name="Holt S."/>
            <person name="Cochrane G."/>
            <person name="Meng A."/>
            <person name="Brown T."/>
            <person name="Cohen L."/>
        </authorList>
    </citation>
    <scope>NUCLEOTIDE SEQUENCE</scope>
    <source>
        <strain evidence="1">CCMP1381</strain>
    </source>
</reference>
<dbReference type="AlphaFoldDB" id="A0A7S2AXW5"/>
<evidence type="ECO:0000313" key="1">
    <source>
        <dbReference type="EMBL" id="CAD9380545.1"/>
    </source>
</evidence>
<proteinExistence type="predicted"/>
<name>A0A7S2AXW5_9STRA</name>
<gene>
    <name evidence="1" type="ORF">DSPE1174_LOCUS4127</name>
</gene>
<protein>
    <submittedName>
        <fullName evidence="1">Uncharacterized protein</fullName>
    </submittedName>
</protein>
<sequence length="129" mass="14633">MHSSADFRKAVQLKVERHVVISGVTGPMAATLNGTYSWSSQRHHDHASFKKVGETQIRLMYAKNDRWVVSDTDSKKCLCACLKPNISHPTYATQWLVSKLNNPSSQTQIRWEEQELLITSSQSILQYLG</sequence>
<dbReference type="EMBL" id="HBGS01007941">
    <property type="protein sequence ID" value="CAD9380545.1"/>
    <property type="molecule type" value="Transcribed_RNA"/>
</dbReference>
<organism evidence="1">
    <name type="scientific">Octactis speculum</name>
    <dbReference type="NCBI Taxonomy" id="3111310"/>
    <lineage>
        <taxon>Eukaryota</taxon>
        <taxon>Sar</taxon>
        <taxon>Stramenopiles</taxon>
        <taxon>Ochrophyta</taxon>
        <taxon>Dictyochophyceae</taxon>
        <taxon>Dictyochales</taxon>
        <taxon>Dictyochaceae</taxon>
        <taxon>Octactis</taxon>
    </lineage>
</organism>